<dbReference type="EMBL" id="JAVRRL010000007">
    <property type="protein sequence ID" value="KAK5116670.1"/>
    <property type="molecule type" value="Genomic_DNA"/>
</dbReference>
<dbReference type="AlphaFoldDB" id="A0AAN7YJ49"/>
<feature type="region of interest" description="Disordered" evidence="1">
    <location>
        <begin position="684"/>
        <end position="715"/>
    </location>
</feature>
<protein>
    <submittedName>
        <fullName evidence="2">Uncharacterized protein</fullName>
    </submittedName>
</protein>
<proteinExistence type="predicted"/>
<feature type="region of interest" description="Disordered" evidence="1">
    <location>
        <begin position="229"/>
        <end position="257"/>
    </location>
</feature>
<dbReference type="Proteomes" id="UP001310890">
    <property type="component" value="Unassembled WGS sequence"/>
</dbReference>
<feature type="region of interest" description="Disordered" evidence="1">
    <location>
        <begin position="879"/>
        <end position="904"/>
    </location>
</feature>
<reference evidence="2" key="1">
    <citation type="submission" date="2023-08" db="EMBL/GenBank/DDBJ databases">
        <title>Black Yeasts Isolated from many extreme environments.</title>
        <authorList>
            <person name="Coleine C."/>
            <person name="Stajich J.E."/>
            <person name="Selbmann L."/>
        </authorList>
    </citation>
    <scope>NUCLEOTIDE SEQUENCE</scope>
    <source>
        <strain evidence="2">CCFEE 5401</strain>
    </source>
</reference>
<feature type="compositionally biased region" description="Polar residues" evidence="1">
    <location>
        <begin position="638"/>
        <end position="661"/>
    </location>
</feature>
<feature type="compositionally biased region" description="Polar residues" evidence="1">
    <location>
        <begin position="885"/>
        <end position="902"/>
    </location>
</feature>
<name>A0AAN7YJ49_9PEZI</name>
<feature type="region of interest" description="Disordered" evidence="1">
    <location>
        <begin position="600"/>
        <end position="666"/>
    </location>
</feature>
<accession>A0AAN7YJ49</accession>
<feature type="compositionally biased region" description="Low complexity" evidence="1">
    <location>
        <begin position="431"/>
        <end position="445"/>
    </location>
</feature>
<comment type="caution">
    <text evidence="2">The sequence shown here is derived from an EMBL/GenBank/DDBJ whole genome shotgun (WGS) entry which is preliminary data.</text>
</comment>
<feature type="compositionally biased region" description="Polar residues" evidence="1">
    <location>
        <begin position="415"/>
        <end position="425"/>
    </location>
</feature>
<gene>
    <name evidence="2" type="ORF">LTR62_007344</name>
</gene>
<feature type="compositionally biased region" description="Basic and acidic residues" evidence="1">
    <location>
        <begin position="472"/>
        <end position="485"/>
    </location>
</feature>
<evidence type="ECO:0000313" key="2">
    <source>
        <dbReference type="EMBL" id="KAK5116670.1"/>
    </source>
</evidence>
<organism evidence="2 3">
    <name type="scientific">Meristemomyces frigidus</name>
    <dbReference type="NCBI Taxonomy" id="1508187"/>
    <lineage>
        <taxon>Eukaryota</taxon>
        <taxon>Fungi</taxon>
        <taxon>Dikarya</taxon>
        <taxon>Ascomycota</taxon>
        <taxon>Pezizomycotina</taxon>
        <taxon>Dothideomycetes</taxon>
        <taxon>Dothideomycetidae</taxon>
        <taxon>Mycosphaerellales</taxon>
        <taxon>Teratosphaeriaceae</taxon>
        <taxon>Meristemomyces</taxon>
    </lineage>
</organism>
<feature type="region of interest" description="Disordered" evidence="1">
    <location>
        <begin position="409"/>
        <end position="485"/>
    </location>
</feature>
<evidence type="ECO:0000313" key="3">
    <source>
        <dbReference type="Proteomes" id="UP001310890"/>
    </source>
</evidence>
<evidence type="ECO:0000256" key="1">
    <source>
        <dbReference type="SAM" id="MobiDB-lite"/>
    </source>
</evidence>
<sequence>MAQMGDAQKILPATTDWVSPADRVSLEDKQRHTASTGLMRPIPKSTGYASSANLQWDTAISYASTEATNSSVARNGKHKSNEEDVLPIEEADVIVEKAFALPEHAAQAPMLKKLKPLLIRTKLARPELGVTSSAATATDAGSSLYTTPINTEGHSRLATPSCTVRLDGPDKNTRTLTADAKGLERRANVVPESPDVERRTPTIRAPPDRRFNAVVAAPITHNDSARKPAVLYQSDPGPPVGRATRAESKEADLEASTTGGVPLPVVKQSAQPLRRIVVQCEMCKTKKILVDRSTGKGLCSHCKQKQEETPSFVSILPGSNTKHQPALSSADPITDSPIPDLVSDTADHQLKDPVTQLRTSEDAMPIQSSRIASPSHTISVGPADIRDLQLPLASVKVVARNNFAQQQREIPAAESFSSLNVTTSTPPVPSQEQQQLPPATPPLTEDQGMPDNASVEHMSQSPPASLSPPPADKSRATVRDLRSRKSAGESYTWDQMICFALREAPGYRLQARGMESWLKQNFVQCLGFDMALRRIQMTLSAHDSKGKRLWSRVKFQDQDTGQLGRGDWYVLDKRMIASQPRWDPVLKRAVFPHGLAEDENELEVVNGKSEDESDEHSPPIKPSRAGRQAVLDRAKIQPQLSQARKSAPGNATPNVTLNKPETASGPAHVAAVKVARNIAKQAMNDGHPRMQQSRQAEKRLGLAQPMDESSDQEALSTLLKSKPVKNTAVTAAPLAGLQADPSKGPVEEDEEMLEAEEPRQYVAAAKEAEFSNPLSLASAAMTRRPQLGASKPASLDIASSNTRSLAERIRLAADKQTYTIKRLLDAWPEYAPVNIAKREEQAEAARTRPTRKQIFGRSTIYSRIHPTFNPMAVPTRHLQADTAASAASSFEQRSNRSPQKHTAYSGLPALEPTVRICSSIGEFFAAPANPLPVVDERGKVGFRDGTLGRDGKLPRRLVVYPAGYE</sequence>